<organism evidence="1 2">
    <name type="scientific">Neocallimastix californiae</name>
    <dbReference type="NCBI Taxonomy" id="1754190"/>
    <lineage>
        <taxon>Eukaryota</taxon>
        <taxon>Fungi</taxon>
        <taxon>Fungi incertae sedis</taxon>
        <taxon>Chytridiomycota</taxon>
        <taxon>Chytridiomycota incertae sedis</taxon>
        <taxon>Neocallimastigomycetes</taxon>
        <taxon>Neocallimastigales</taxon>
        <taxon>Neocallimastigaceae</taxon>
        <taxon>Neocallimastix</taxon>
    </lineage>
</organism>
<name>A0A1Y2ERW6_9FUNG</name>
<accession>A0A1Y2ERW6</accession>
<protein>
    <submittedName>
        <fullName evidence="1">Uncharacterized protein</fullName>
    </submittedName>
</protein>
<comment type="caution">
    <text evidence="1">The sequence shown here is derived from an EMBL/GenBank/DDBJ whole genome shotgun (WGS) entry which is preliminary data.</text>
</comment>
<dbReference type="AlphaFoldDB" id="A0A1Y2ERW6"/>
<sequence length="300" mass="35738">MEFLYNEKDVKYSILCSCSHCLMIVFNNNLNDNHCDNNRDENQSDGEICENCDHDVSEKKELLILEKRDNLYKDFINLRILSELVNHLQKSFKKTTCTDKNRCCRYFESLICESLKSLKDIEINPFINEINNPSGSNMKRGSRRTRSRDMNLSRSLDYQQRLEINKQYHCIEQCFETLIALITTLIKWHWINDLYLRIYYLLEQSKIYEIMGKLCNIPLLEITCNPSLYRNLFKLYKYFILYGFIQPWEKHKELSDHAHKLINSAREFLNISEPVAKVNLTKDGLISISHYIVNEWDEQS</sequence>
<evidence type="ECO:0000313" key="1">
    <source>
        <dbReference type="EMBL" id="ORY74257.1"/>
    </source>
</evidence>
<gene>
    <name evidence="1" type="ORF">LY90DRAFT_666384</name>
</gene>
<keyword evidence="2" id="KW-1185">Reference proteome</keyword>
<dbReference type="OrthoDB" id="2131148at2759"/>
<reference evidence="1 2" key="1">
    <citation type="submission" date="2016-08" db="EMBL/GenBank/DDBJ databases">
        <title>A Parts List for Fungal Cellulosomes Revealed by Comparative Genomics.</title>
        <authorList>
            <consortium name="DOE Joint Genome Institute"/>
            <person name="Haitjema C.H."/>
            <person name="Gilmore S.P."/>
            <person name="Henske J.K."/>
            <person name="Solomon K.V."/>
            <person name="De Groot R."/>
            <person name="Kuo A."/>
            <person name="Mondo S.J."/>
            <person name="Salamov A.A."/>
            <person name="Labutti K."/>
            <person name="Zhao Z."/>
            <person name="Chiniquy J."/>
            <person name="Barry K."/>
            <person name="Brewer H.M."/>
            <person name="Purvine S.O."/>
            <person name="Wright A.T."/>
            <person name="Boxma B."/>
            <person name="Van Alen T."/>
            <person name="Hackstein J.H."/>
            <person name="Baker S.E."/>
            <person name="Grigoriev I.V."/>
            <person name="O'Malley M.A."/>
        </authorList>
    </citation>
    <scope>NUCLEOTIDE SEQUENCE [LARGE SCALE GENOMIC DNA]</scope>
    <source>
        <strain evidence="1 2">G1</strain>
    </source>
</reference>
<dbReference type="Proteomes" id="UP000193920">
    <property type="component" value="Unassembled WGS sequence"/>
</dbReference>
<evidence type="ECO:0000313" key="2">
    <source>
        <dbReference type="Proteomes" id="UP000193920"/>
    </source>
</evidence>
<proteinExistence type="predicted"/>
<dbReference type="EMBL" id="MCOG01000030">
    <property type="protein sequence ID" value="ORY74257.1"/>
    <property type="molecule type" value="Genomic_DNA"/>
</dbReference>